<evidence type="ECO:0000313" key="2">
    <source>
        <dbReference type="EMBL" id="ARU60890.1"/>
    </source>
</evidence>
<accession>A0A1Y0IKT7</accession>
<sequence>MLTLRFSGRRGGTRGMANDWILANLDAVVALIFGLLFLLLIVFIIQSVRLRKVQKRYRMLMKGLKQANLEEVLFTYADDVRAMRETVRGVIATQEQQAQDLQISCGPVGVVRYNAFEGTGSDLSYSIAVLNRDADGVVFTSIFGREESRSYAKPVMAGASTYPLSEEEKQAISMALNKMK</sequence>
<keyword evidence="3" id="KW-1185">Reference proteome</keyword>
<keyword evidence="1" id="KW-1133">Transmembrane helix</keyword>
<reference evidence="3" key="1">
    <citation type="submission" date="2017-05" db="EMBL/GenBank/DDBJ databases">
        <authorList>
            <person name="Sung H."/>
        </authorList>
    </citation>
    <scope>NUCLEOTIDE SEQUENCE [LARGE SCALE GENOMIC DNA]</scope>
    <source>
        <strain evidence="3">AR23208</strain>
    </source>
</reference>
<keyword evidence="1" id="KW-0812">Transmembrane</keyword>
<gene>
    <name evidence="2" type="ORF">CBW65_07085</name>
</gene>
<evidence type="ECO:0000256" key="1">
    <source>
        <dbReference type="SAM" id="Phobius"/>
    </source>
</evidence>
<evidence type="ECO:0008006" key="4">
    <source>
        <dbReference type="Google" id="ProtNLM"/>
    </source>
</evidence>
<keyword evidence="1" id="KW-0472">Membrane</keyword>
<evidence type="ECO:0000313" key="3">
    <source>
        <dbReference type="Proteomes" id="UP000195437"/>
    </source>
</evidence>
<organism evidence="2 3">
    <name type="scientific">Tumebacillus avium</name>
    <dbReference type="NCBI Taxonomy" id="1903704"/>
    <lineage>
        <taxon>Bacteria</taxon>
        <taxon>Bacillati</taxon>
        <taxon>Bacillota</taxon>
        <taxon>Bacilli</taxon>
        <taxon>Bacillales</taxon>
        <taxon>Alicyclobacillaceae</taxon>
        <taxon>Tumebacillus</taxon>
    </lineage>
</organism>
<dbReference type="Pfam" id="PF14584">
    <property type="entry name" value="DUF4446"/>
    <property type="match status" value="1"/>
</dbReference>
<protein>
    <recommendedName>
        <fullName evidence="4">DUF4446 domain-containing protein</fullName>
    </recommendedName>
</protein>
<dbReference type="EMBL" id="CP021434">
    <property type="protein sequence ID" value="ARU60890.1"/>
    <property type="molecule type" value="Genomic_DNA"/>
</dbReference>
<proteinExistence type="predicted"/>
<name>A0A1Y0IKT7_9BACL</name>
<feature type="transmembrane region" description="Helical" evidence="1">
    <location>
        <begin position="20"/>
        <end position="45"/>
    </location>
</feature>
<dbReference type="InterPro" id="IPR027981">
    <property type="entry name" value="DUF4446"/>
</dbReference>
<dbReference type="AlphaFoldDB" id="A0A1Y0IKT7"/>
<dbReference type="Proteomes" id="UP000195437">
    <property type="component" value="Chromosome"/>
</dbReference>
<dbReference type="KEGG" id="tum:CBW65_07085"/>